<evidence type="ECO:0000256" key="11">
    <source>
        <dbReference type="ARBA" id="ARBA00023136"/>
    </source>
</evidence>
<evidence type="ECO:0000256" key="7">
    <source>
        <dbReference type="ARBA" id="ARBA00022741"/>
    </source>
</evidence>
<dbReference type="Gene3D" id="3.30.200.20">
    <property type="entry name" value="Phosphorylase Kinase, domain 1"/>
    <property type="match status" value="1"/>
</dbReference>
<dbReference type="CDD" id="cd14066">
    <property type="entry name" value="STKc_IRAK"/>
    <property type="match status" value="1"/>
</dbReference>
<keyword evidence="5 17" id="KW-0812">Transmembrane</keyword>
<evidence type="ECO:0000313" key="19">
    <source>
        <dbReference type="EMBL" id="KAK9992918.1"/>
    </source>
</evidence>
<dbReference type="PROSITE" id="PS00107">
    <property type="entry name" value="PROTEIN_KINASE_ATP"/>
    <property type="match status" value="1"/>
</dbReference>
<evidence type="ECO:0000256" key="6">
    <source>
        <dbReference type="ARBA" id="ARBA00022729"/>
    </source>
</evidence>
<name>A0AAW2C4N7_9ROSI</name>
<protein>
    <recommendedName>
        <fullName evidence="18">Protein kinase domain-containing protein</fullName>
    </recommendedName>
</protein>
<evidence type="ECO:0000256" key="1">
    <source>
        <dbReference type="ARBA" id="ARBA00004479"/>
    </source>
</evidence>
<evidence type="ECO:0000256" key="8">
    <source>
        <dbReference type="ARBA" id="ARBA00022777"/>
    </source>
</evidence>
<keyword evidence="2" id="KW-0723">Serine/threonine-protein kinase</keyword>
<dbReference type="Pfam" id="PF07714">
    <property type="entry name" value="PK_Tyr_Ser-Thr"/>
    <property type="match status" value="1"/>
</dbReference>
<dbReference type="SMART" id="SM00179">
    <property type="entry name" value="EGF_CA"/>
    <property type="match status" value="1"/>
</dbReference>
<accession>A0AAW2C4N7</accession>
<evidence type="ECO:0000256" key="13">
    <source>
        <dbReference type="ARBA" id="ARBA00023180"/>
    </source>
</evidence>
<dbReference type="GO" id="GO:0005524">
    <property type="term" value="F:ATP binding"/>
    <property type="evidence" value="ECO:0007669"/>
    <property type="project" value="UniProtKB-UniRule"/>
</dbReference>
<dbReference type="Gene3D" id="1.10.510.10">
    <property type="entry name" value="Transferase(Phosphotransferase) domain 1"/>
    <property type="match status" value="1"/>
</dbReference>
<evidence type="ECO:0000256" key="9">
    <source>
        <dbReference type="ARBA" id="ARBA00022840"/>
    </source>
</evidence>
<comment type="subcellular location">
    <subcellularLocation>
        <location evidence="1">Membrane</location>
        <topology evidence="1">Single-pass type I membrane protein</topology>
    </subcellularLocation>
</comment>
<comment type="catalytic activity">
    <reaction evidence="14">
        <text>L-seryl-[protein] + ATP = O-phospho-L-seryl-[protein] + ADP + H(+)</text>
        <dbReference type="Rhea" id="RHEA:17989"/>
        <dbReference type="Rhea" id="RHEA-COMP:9863"/>
        <dbReference type="Rhea" id="RHEA-COMP:11604"/>
        <dbReference type="ChEBI" id="CHEBI:15378"/>
        <dbReference type="ChEBI" id="CHEBI:29999"/>
        <dbReference type="ChEBI" id="CHEBI:30616"/>
        <dbReference type="ChEBI" id="CHEBI:83421"/>
        <dbReference type="ChEBI" id="CHEBI:456216"/>
    </reaction>
</comment>
<dbReference type="InterPro" id="IPR049883">
    <property type="entry name" value="NOTCH1_EGF-like"/>
</dbReference>
<dbReference type="SMART" id="SM00220">
    <property type="entry name" value="S_TKc"/>
    <property type="match status" value="1"/>
</dbReference>
<dbReference type="AlphaFoldDB" id="A0AAW2C4N7"/>
<dbReference type="InterPro" id="IPR018097">
    <property type="entry name" value="EGF_Ca-bd_CS"/>
</dbReference>
<comment type="catalytic activity">
    <reaction evidence="15">
        <text>L-threonyl-[protein] + ATP = O-phospho-L-threonyl-[protein] + ADP + H(+)</text>
        <dbReference type="Rhea" id="RHEA:46608"/>
        <dbReference type="Rhea" id="RHEA-COMP:11060"/>
        <dbReference type="Rhea" id="RHEA-COMP:11605"/>
        <dbReference type="ChEBI" id="CHEBI:15378"/>
        <dbReference type="ChEBI" id="CHEBI:30013"/>
        <dbReference type="ChEBI" id="CHEBI:30616"/>
        <dbReference type="ChEBI" id="CHEBI:61977"/>
        <dbReference type="ChEBI" id="CHEBI:456216"/>
    </reaction>
</comment>
<evidence type="ECO:0000256" key="12">
    <source>
        <dbReference type="ARBA" id="ARBA00023157"/>
    </source>
</evidence>
<dbReference type="InterPro" id="IPR017441">
    <property type="entry name" value="Protein_kinase_ATP_BS"/>
</dbReference>
<keyword evidence="12" id="KW-1015">Disulfide bond</keyword>
<feature type="binding site" evidence="16">
    <location>
        <position position="463"/>
    </location>
    <ligand>
        <name>ATP</name>
        <dbReference type="ChEBI" id="CHEBI:30616"/>
    </ligand>
</feature>
<evidence type="ECO:0000256" key="14">
    <source>
        <dbReference type="ARBA" id="ARBA00047558"/>
    </source>
</evidence>
<dbReference type="Proteomes" id="UP001459277">
    <property type="component" value="Unassembled WGS sequence"/>
</dbReference>
<keyword evidence="10 17" id="KW-1133">Transmembrane helix</keyword>
<dbReference type="PANTHER" id="PTHR27005">
    <property type="entry name" value="WALL-ASSOCIATED RECEPTOR KINASE-LIKE 21"/>
    <property type="match status" value="1"/>
</dbReference>
<keyword evidence="9 16" id="KW-0067">ATP-binding</keyword>
<dbReference type="InterPro" id="IPR045274">
    <property type="entry name" value="WAK-like"/>
</dbReference>
<evidence type="ECO:0000256" key="5">
    <source>
        <dbReference type="ARBA" id="ARBA00022692"/>
    </source>
</evidence>
<dbReference type="PROSITE" id="PS01186">
    <property type="entry name" value="EGF_2"/>
    <property type="match status" value="1"/>
</dbReference>
<dbReference type="InterPro" id="IPR011009">
    <property type="entry name" value="Kinase-like_dom_sf"/>
</dbReference>
<organism evidence="19 20">
    <name type="scientific">Lithocarpus litseifolius</name>
    <dbReference type="NCBI Taxonomy" id="425828"/>
    <lineage>
        <taxon>Eukaryota</taxon>
        <taxon>Viridiplantae</taxon>
        <taxon>Streptophyta</taxon>
        <taxon>Embryophyta</taxon>
        <taxon>Tracheophyta</taxon>
        <taxon>Spermatophyta</taxon>
        <taxon>Magnoliopsida</taxon>
        <taxon>eudicotyledons</taxon>
        <taxon>Gunneridae</taxon>
        <taxon>Pentapetalae</taxon>
        <taxon>rosids</taxon>
        <taxon>fabids</taxon>
        <taxon>Fagales</taxon>
        <taxon>Fagaceae</taxon>
        <taxon>Lithocarpus</taxon>
    </lineage>
</organism>
<dbReference type="InterPro" id="IPR009030">
    <property type="entry name" value="Growth_fac_rcpt_cys_sf"/>
</dbReference>
<dbReference type="FunFam" id="3.30.200.20:FF:000043">
    <property type="entry name" value="Wall-associated receptor kinase 2"/>
    <property type="match status" value="1"/>
</dbReference>
<feature type="domain" description="Protein kinase" evidence="18">
    <location>
        <begin position="434"/>
        <end position="707"/>
    </location>
</feature>
<dbReference type="InterPro" id="IPR001881">
    <property type="entry name" value="EGF-like_Ca-bd_dom"/>
</dbReference>
<keyword evidence="7 16" id="KW-0547">Nucleotide-binding</keyword>
<keyword evidence="4" id="KW-0808">Transferase</keyword>
<dbReference type="PROSITE" id="PS00108">
    <property type="entry name" value="PROTEIN_KINASE_ST"/>
    <property type="match status" value="1"/>
</dbReference>
<dbReference type="InterPro" id="IPR001245">
    <property type="entry name" value="Ser-Thr/Tyr_kinase_cat_dom"/>
</dbReference>
<keyword evidence="13" id="KW-0325">Glycoprotein</keyword>
<dbReference type="PROSITE" id="PS01187">
    <property type="entry name" value="EGF_CA"/>
    <property type="match status" value="1"/>
</dbReference>
<dbReference type="EMBL" id="JAZDWU010000008">
    <property type="protein sequence ID" value="KAK9992918.1"/>
    <property type="molecule type" value="Genomic_DNA"/>
</dbReference>
<evidence type="ECO:0000313" key="20">
    <source>
        <dbReference type="Proteomes" id="UP001459277"/>
    </source>
</evidence>
<dbReference type="GO" id="GO:0007166">
    <property type="term" value="P:cell surface receptor signaling pathway"/>
    <property type="evidence" value="ECO:0007669"/>
    <property type="project" value="InterPro"/>
</dbReference>
<dbReference type="GO" id="GO:0004674">
    <property type="term" value="F:protein serine/threonine kinase activity"/>
    <property type="evidence" value="ECO:0007669"/>
    <property type="project" value="UniProtKB-KW"/>
</dbReference>
<dbReference type="SUPFAM" id="SSF57184">
    <property type="entry name" value="Growth factor receptor domain"/>
    <property type="match status" value="1"/>
</dbReference>
<dbReference type="GO" id="GO:0005509">
    <property type="term" value="F:calcium ion binding"/>
    <property type="evidence" value="ECO:0007669"/>
    <property type="project" value="InterPro"/>
</dbReference>
<dbReference type="PANTHER" id="PTHR27005:SF283">
    <property type="entry name" value="OS02G0633066 PROTEIN"/>
    <property type="match status" value="1"/>
</dbReference>
<dbReference type="PROSITE" id="PS50011">
    <property type="entry name" value="PROTEIN_KINASE_DOM"/>
    <property type="match status" value="1"/>
</dbReference>
<gene>
    <name evidence="19" type="ORF">SO802_022621</name>
</gene>
<evidence type="ECO:0000256" key="10">
    <source>
        <dbReference type="ARBA" id="ARBA00022989"/>
    </source>
</evidence>
<dbReference type="SUPFAM" id="SSF56112">
    <property type="entry name" value="Protein kinase-like (PK-like)"/>
    <property type="match status" value="1"/>
</dbReference>
<evidence type="ECO:0000259" key="18">
    <source>
        <dbReference type="PROSITE" id="PS50011"/>
    </source>
</evidence>
<dbReference type="InterPro" id="IPR000742">
    <property type="entry name" value="EGF"/>
</dbReference>
<dbReference type="FunFam" id="1.10.510.10:FF:000084">
    <property type="entry name" value="Wall-associated receptor kinase 2"/>
    <property type="match status" value="1"/>
</dbReference>
<evidence type="ECO:0000256" key="15">
    <source>
        <dbReference type="ARBA" id="ARBA00047951"/>
    </source>
</evidence>
<dbReference type="GO" id="GO:0005886">
    <property type="term" value="C:plasma membrane"/>
    <property type="evidence" value="ECO:0007669"/>
    <property type="project" value="TreeGrafter"/>
</dbReference>
<dbReference type="Gene3D" id="2.10.25.10">
    <property type="entry name" value="Laminin"/>
    <property type="match status" value="2"/>
</dbReference>
<keyword evidence="20" id="KW-1185">Reference proteome</keyword>
<dbReference type="Pfam" id="PF07645">
    <property type="entry name" value="EGF_CA"/>
    <property type="match status" value="1"/>
</dbReference>
<keyword evidence="3" id="KW-0245">EGF-like domain</keyword>
<evidence type="ECO:0000256" key="16">
    <source>
        <dbReference type="PROSITE-ProRule" id="PRU10141"/>
    </source>
</evidence>
<sequence>MLFWENSGAMGFHSMLVLVTWVGVMLTAITAAAAITYPLALPNCSDSCGDVKIPYPFGTTEGCYRKESRSFFIRCSKSHSQPQPMIGNLNVTSISIEGEMNIMMFNSINCYNQWGTPLFNNTEPWLRVPSYTVSGTKNKFVAVGCDTYAFLNGTLKDAPFTIGCLSKCTDTRNIENGNCSGIGCCHIDIPEGLKDIDFAAYSFNRHKDVWSFNPCSFAFIIQKDKFSFSSAYLTSLQNNRTFPMVLDWAIGNETCKVARNKGNYICGANSNCSDLKDGSGYRCKCKKGYDGNPYLKDGCQDIDECNEGKICGKQICVNEVGSYHCLCIKGYHKAEGVCVPNSPAFSPSGQPTSQSSLTIYLAVGISIISLLVLLLGCSWIYWGLKKRKIIKLKEKFFQQNGGLLLKQQLSNHQKSIETTKIFTTEELKKATNNYDESRVLGQGGYGTVYRGVLSDNTVVAIKKSKIGDQSQIEQFINEMIVLTQINHRNVVKLFGCCLETEVPLLVYEFITNGTLSNHIHDKSLSSLLSWAKRLKIAIEIAGALAYLHSATSMSIIHRDVKTANILLDDDYTAKVADFGASRLVPLDQTQLNTLVQGTLGYLDPEYMQTSQLTEKSDVYSFGVVMAELLTGKKALSFDRPEIDRNLAISFVSAIKEDRLLQILEDHIASEGNIEQLKEIANLAKRCLSLRGEDRPFMKEVAKELERLRNMEKTPLGNIDVDGKKTEDLLSATSHSFNIDIGTGCSTSTTAEYDSIREQVLKSVEDGR</sequence>
<reference evidence="19 20" key="1">
    <citation type="submission" date="2024-01" db="EMBL/GenBank/DDBJ databases">
        <title>A telomere-to-telomere, gap-free genome of sweet tea (Lithocarpus litseifolius).</title>
        <authorList>
            <person name="Zhou J."/>
        </authorList>
    </citation>
    <scope>NUCLEOTIDE SEQUENCE [LARGE SCALE GENOMIC DNA]</scope>
    <source>
        <strain evidence="19">Zhou-2022a</strain>
        <tissue evidence="19">Leaf</tissue>
    </source>
</reference>
<dbReference type="InterPro" id="IPR008271">
    <property type="entry name" value="Ser/Thr_kinase_AS"/>
</dbReference>
<dbReference type="SMART" id="SM00181">
    <property type="entry name" value="EGF"/>
    <property type="match status" value="2"/>
</dbReference>
<evidence type="ECO:0000256" key="17">
    <source>
        <dbReference type="SAM" id="Phobius"/>
    </source>
</evidence>
<comment type="caution">
    <text evidence="19">The sequence shown here is derived from an EMBL/GenBank/DDBJ whole genome shotgun (WGS) entry which is preliminary data.</text>
</comment>
<dbReference type="Pfam" id="PF13947">
    <property type="entry name" value="GUB_WAK_bind"/>
    <property type="match status" value="1"/>
</dbReference>
<dbReference type="GO" id="GO:0030247">
    <property type="term" value="F:polysaccharide binding"/>
    <property type="evidence" value="ECO:0007669"/>
    <property type="project" value="InterPro"/>
</dbReference>
<feature type="transmembrane region" description="Helical" evidence="17">
    <location>
        <begin position="357"/>
        <end position="384"/>
    </location>
</feature>
<dbReference type="InterPro" id="IPR000719">
    <property type="entry name" value="Prot_kinase_dom"/>
</dbReference>
<proteinExistence type="predicted"/>
<keyword evidence="6" id="KW-0732">Signal</keyword>
<keyword evidence="11 17" id="KW-0472">Membrane</keyword>
<evidence type="ECO:0000256" key="3">
    <source>
        <dbReference type="ARBA" id="ARBA00022536"/>
    </source>
</evidence>
<dbReference type="CDD" id="cd00054">
    <property type="entry name" value="EGF_CA"/>
    <property type="match status" value="1"/>
</dbReference>
<keyword evidence="8" id="KW-0418">Kinase</keyword>
<dbReference type="InterPro" id="IPR025287">
    <property type="entry name" value="WAK_GUB"/>
</dbReference>
<evidence type="ECO:0000256" key="4">
    <source>
        <dbReference type="ARBA" id="ARBA00022679"/>
    </source>
</evidence>
<evidence type="ECO:0000256" key="2">
    <source>
        <dbReference type="ARBA" id="ARBA00022527"/>
    </source>
</evidence>